<organism evidence="2 3">
    <name type="scientific">Saccharothrix xinjiangensis</name>
    <dbReference type="NCBI Taxonomy" id="204798"/>
    <lineage>
        <taxon>Bacteria</taxon>
        <taxon>Bacillati</taxon>
        <taxon>Actinomycetota</taxon>
        <taxon>Actinomycetes</taxon>
        <taxon>Pseudonocardiales</taxon>
        <taxon>Pseudonocardiaceae</taxon>
        <taxon>Saccharothrix</taxon>
    </lineage>
</organism>
<comment type="caution">
    <text evidence="2">The sequence shown here is derived from an EMBL/GenBank/DDBJ whole genome shotgun (WGS) entry which is preliminary data.</text>
</comment>
<dbReference type="EMBL" id="JBHSJB010000027">
    <property type="protein sequence ID" value="MFC5057424.1"/>
    <property type="molecule type" value="Genomic_DNA"/>
</dbReference>
<sequence>MGTDTRIDWTSQLVDQLDWHWQHHLRPRLDGLGDEEYAWEPVAGCWSVRPRGASTAPMAVGGGDLVLEFAVPEPVPAPVTTISWRLAHLVVGVLGARAASHFGGPPVGYETFDYPATAAGALARLDEAYARWRDGVAGLGERDLARPCGPAEGPYAEHPLAALVLHVNREVLHHGAEVLLLRDLYRHGAASRS</sequence>
<feature type="domain" description="DinB-like" evidence="1">
    <location>
        <begin position="16"/>
        <end position="177"/>
    </location>
</feature>
<accession>A0ABV9Y525</accession>
<dbReference type="InterPro" id="IPR024775">
    <property type="entry name" value="DinB-like"/>
</dbReference>
<dbReference type="RefSeq" id="WP_344037049.1">
    <property type="nucleotide sequence ID" value="NZ_BAAAKE010000006.1"/>
</dbReference>
<evidence type="ECO:0000313" key="3">
    <source>
        <dbReference type="Proteomes" id="UP001595833"/>
    </source>
</evidence>
<name>A0ABV9Y525_9PSEU</name>
<protein>
    <submittedName>
        <fullName evidence="2">DinB family protein</fullName>
    </submittedName>
</protein>
<dbReference type="Proteomes" id="UP001595833">
    <property type="component" value="Unassembled WGS sequence"/>
</dbReference>
<dbReference type="SUPFAM" id="SSF109854">
    <property type="entry name" value="DinB/YfiT-like putative metalloenzymes"/>
    <property type="match status" value="1"/>
</dbReference>
<evidence type="ECO:0000259" key="1">
    <source>
        <dbReference type="Pfam" id="PF12867"/>
    </source>
</evidence>
<reference evidence="3" key="1">
    <citation type="journal article" date="2019" name="Int. J. Syst. Evol. Microbiol.">
        <title>The Global Catalogue of Microorganisms (GCM) 10K type strain sequencing project: providing services to taxonomists for standard genome sequencing and annotation.</title>
        <authorList>
            <consortium name="The Broad Institute Genomics Platform"/>
            <consortium name="The Broad Institute Genome Sequencing Center for Infectious Disease"/>
            <person name="Wu L."/>
            <person name="Ma J."/>
        </authorList>
    </citation>
    <scope>NUCLEOTIDE SEQUENCE [LARGE SCALE GENOMIC DNA]</scope>
    <source>
        <strain evidence="3">KCTC 12848</strain>
    </source>
</reference>
<keyword evidence="3" id="KW-1185">Reference proteome</keyword>
<dbReference type="Gene3D" id="1.20.120.450">
    <property type="entry name" value="dinb family like domain"/>
    <property type="match status" value="1"/>
</dbReference>
<evidence type="ECO:0000313" key="2">
    <source>
        <dbReference type="EMBL" id="MFC5057424.1"/>
    </source>
</evidence>
<gene>
    <name evidence="2" type="ORF">ACFPFM_27230</name>
</gene>
<proteinExistence type="predicted"/>
<dbReference type="Pfam" id="PF12867">
    <property type="entry name" value="DinB_2"/>
    <property type="match status" value="1"/>
</dbReference>
<dbReference type="InterPro" id="IPR034660">
    <property type="entry name" value="DinB/YfiT-like"/>
</dbReference>